<feature type="domain" description="Methyltransferase" evidence="6">
    <location>
        <begin position="43"/>
        <end position="163"/>
    </location>
</feature>
<keyword evidence="1 5" id="KW-0489">Methyltransferase</keyword>
<evidence type="ECO:0000313" key="7">
    <source>
        <dbReference type="EMBL" id="GLS91479.1"/>
    </source>
</evidence>
<dbReference type="NCBIfam" id="TIGR02072">
    <property type="entry name" value="BioC"/>
    <property type="match status" value="1"/>
</dbReference>
<evidence type="ECO:0000256" key="5">
    <source>
        <dbReference type="HAMAP-Rule" id="MF_00835"/>
    </source>
</evidence>
<evidence type="ECO:0000256" key="2">
    <source>
        <dbReference type="ARBA" id="ARBA00022679"/>
    </source>
</evidence>
<reference evidence="8" key="1">
    <citation type="journal article" date="2019" name="Int. J. Syst. Evol. Microbiol.">
        <title>The Global Catalogue of Microorganisms (GCM) 10K type strain sequencing project: providing services to taxonomists for standard genome sequencing and annotation.</title>
        <authorList>
            <consortium name="The Broad Institute Genomics Platform"/>
            <consortium name="The Broad Institute Genome Sequencing Center for Infectious Disease"/>
            <person name="Wu L."/>
            <person name="Ma J."/>
        </authorList>
    </citation>
    <scope>NUCLEOTIDE SEQUENCE [LARGE SCALE GENOMIC DNA]</scope>
    <source>
        <strain evidence="8">NBRC 103166</strain>
    </source>
</reference>
<keyword evidence="2 5" id="KW-0808">Transferase</keyword>
<dbReference type="InterPro" id="IPR029063">
    <property type="entry name" value="SAM-dependent_MTases_sf"/>
</dbReference>
<dbReference type="CDD" id="cd02440">
    <property type="entry name" value="AdoMet_MTases"/>
    <property type="match status" value="1"/>
</dbReference>
<comment type="caution">
    <text evidence="7">The sequence shown here is derived from an EMBL/GenBank/DDBJ whole genome shotgun (WGS) entry which is preliminary data.</text>
</comment>
<organism evidence="7 8">
    <name type="scientific">Psychromonas marina</name>
    <dbReference type="NCBI Taxonomy" id="88364"/>
    <lineage>
        <taxon>Bacteria</taxon>
        <taxon>Pseudomonadati</taxon>
        <taxon>Pseudomonadota</taxon>
        <taxon>Gammaproteobacteria</taxon>
        <taxon>Alteromonadales</taxon>
        <taxon>Psychromonadaceae</taxon>
        <taxon>Psychromonas</taxon>
    </lineage>
</organism>
<evidence type="ECO:0000256" key="4">
    <source>
        <dbReference type="ARBA" id="ARBA00022756"/>
    </source>
</evidence>
<proteinExistence type="inferred from homology"/>
<dbReference type="HAMAP" id="MF_00835">
    <property type="entry name" value="BioC"/>
    <property type="match status" value="1"/>
</dbReference>
<comment type="similarity">
    <text evidence="5">Belongs to the methyltransferase superfamily.</text>
</comment>
<accession>A0ABQ6E2L9</accession>
<sequence length="260" mass="29358">MAQTIDKQAVADSFSKAASHYDQFAQLQRDIGEQLLSQVNASSANTVVDLGCGTGYFSEKLDVQFPHSELTCFDLSPAMLNQTRQRELKNVHFQQGDIDQLPFDENSVDLIYSNLVIQWSDDFCECLKQIKNSLKVGAKAYLSTLLIGTLDELTQAWKSVDDNPHTNRFLSLTDIENCLKQSGFSKTQLKKETRTLAYKNVLEVMRALKGIGANHVHDHQATKLTGKRLVKQLEMGYLPFKNEQGLLNLTYQVCYIEITK</sequence>
<dbReference type="RefSeq" id="WP_284204590.1">
    <property type="nucleotide sequence ID" value="NZ_BSPQ01000013.1"/>
</dbReference>
<dbReference type="InterPro" id="IPR050602">
    <property type="entry name" value="Malonyl-ACP_OMT"/>
</dbReference>
<comment type="function">
    <text evidence="5">Converts the free carboxyl group of a malonyl-thioester to its methyl ester by transfer of a methyl group from S-adenosyl-L-methionine (SAM). It allows to synthesize pimeloyl-ACP via the fatty acid synthetic pathway.</text>
</comment>
<comment type="catalytic activity">
    <reaction evidence="5">
        <text>malonyl-[ACP] + S-adenosyl-L-methionine = malonyl-[ACP] methyl ester + S-adenosyl-L-homocysteine</text>
        <dbReference type="Rhea" id="RHEA:17105"/>
        <dbReference type="Rhea" id="RHEA-COMP:9623"/>
        <dbReference type="Rhea" id="RHEA-COMP:9954"/>
        <dbReference type="ChEBI" id="CHEBI:57856"/>
        <dbReference type="ChEBI" id="CHEBI:59789"/>
        <dbReference type="ChEBI" id="CHEBI:78449"/>
        <dbReference type="ChEBI" id="CHEBI:78845"/>
        <dbReference type="EC" id="2.1.1.197"/>
    </reaction>
</comment>
<keyword evidence="3 5" id="KW-0949">S-adenosyl-L-methionine</keyword>
<dbReference type="InterPro" id="IPR011814">
    <property type="entry name" value="BioC"/>
</dbReference>
<dbReference type="EMBL" id="BSPQ01000013">
    <property type="protein sequence ID" value="GLS91479.1"/>
    <property type="molecule type" value="Genomic_DNA"/>
</dbReference>
<gene>
    <name evidence="5" type="primary">bioC</name>
    <name evidence="7" type="ORF">GCM10007916_25480</name>
</gene>
<dbReference type="Pfam" id="PF13847">
    <property type="entry name" value="Methyltransf_31"/>
    <property type="match status" value="1"/>
</dbReference>
<dbReference type="SUPFAM" id="SSF53335">
    <property type="entry name" value="S-adenosyl-L-methionine-dependent methyltransferases"/>
    <property type="match status" value="1"/>
</dbReference>
<evidence type="ECO:0000256" key="1">
    <source>
        <dbReference type="ARBA" id="ARBA00022603"/>
    </source>
</evidence>
<evidence type="ECO:0000256" key="3">
    <source>
        <dbReference type="ARBA" id="ARBA00022691"/>
    </source>
</evidence>
<dbReference type="Proteomes" id="UP001157353">
    <property type="component" value="Unassembled WGS sequence"/>
</dbReference>
<dbReference type="PANTHER" id="PTHR13090:SF1">
    <property type="entry name" value="ARGININE-HYDROXYLASE NDUFAF5, MITOCHONDRIAL"/>
    <property type="match status" value="1"/>
</dbReference>
<name>A0ABQ6E2L9_9GAMM</name>
<dbReference type="PANTHER" id="PTHR13090">
    <property type="entry name" value="ARGININE-HYDROXYLASE NDUFAF5, MITOCHONDRIAL"/>
    <property type="match status" value="1"/>
</dbReference>
<keyword evidence="8" id="KW-1185">Reference proteome</keyword>
<dbReference type="EC" id="2.1.1.197" evidence="5"/>
<evidence type="ECO:0000313" key="8">
    <source>
        <dbReference type="Proteomes" id="UP001157353"/>
    </source>
</evidence>
<keyword evidence="4 5" id="KW-0093">Biotin biosynthesis</keyword>
<evidence type="ECO:0000259" key="6">
    <source>
        <dbReference type="Pfam" id="PF13847"/>
    </source>
</evidence>
<protein>
    <recommendedName>
        <fullName evidence="5">Malonyl-[acyl-carrier protein] O-methyltransferase</fullName>
        <shortName evidence="5">Malonyl-ACP O-methyltransferase</shortName>
        <ecNumber evidence="5">2.1.1.197</ecNumber>
    </recommendedName>
    <alternativeName>
        <fullName evidence="5">Biotin synthesis protein BioC</fullName>
    </alternativeName>
</protein>
<dbReference type="Gene3D" id="3.40.50.150">
    <property type="entry name" value="Vaccinia Virus protein VP39"/>
    <property type="match status" value="1"/>
</dbReference>
<comment type="pathway">
    <text evidence="5">Cofactor biosynthesis; biotin biosynthesis.</text>
</comment>
<dbReference type="InterPro" id="IPR025714">
    <property type="entry name" value="Methyltranfer_dom"/>
</dbReference>